<dbReference type="PANTHER" id="PTHR43795">
    <property type="entry name" value="BIFUNCTIONAL ASPARTATE AMINOTRANSFERASE AND GLUTAMATE/ASPARTATE-PREPHENATE AMINOTRANSFERASE-RELATED"/>
    <property type="match status" value="1"/>
</dbReference>
<dbReference type="InterPro" id="IPR015424">
    <property type="entry name" value="PyrdxlP-dep_Trfase"/>
</dbReference>
<dbReference type="EMBL" id="JAGPXC010000007">
    <property type="protein sequence ID" value="KAH6648366.1"/>
    <property type="molecule type" value="Genomic_DNA"/>
</dbReference>
<feature type="domain" description="Aminotransferase class I/classII large" evidence="3">
    <location>
        <begin position="51"/>
        <end position="440"/>
    </location>
</feature>
<sequence>MQSDNYKPSQRALASLKRGKAWDCIRKVHEYPIYDPKLRPHGIINLMGAHNDLVKEWWEEYVKNTNRDGNTVKELSYGSPVGSGALRTAAAGFFNRMFNPSSPVKPSDLLATNGVTTAIDLLAWSICEPGDTILYPTPNFYMLDFDIASRNGVVSTPVAVERSIHGDPFAPTKEAAAELELAFEKAIDDTSARGLRCRAIFLCNPANPQGRCYSSYALDRLAQLCTRRHMHLIADEIYAMSNFSHGREPFSSVLSVPESSSDHCQNLHCLYGLSKDFSLGGLRIGFVVTRNEQIRRVLERTAMLAWISNKSDIFATKFLQDLDLVERYVRTSQSRLAGAYTSASQALHQARIPFRPATAGLFIFINLGDWLQYFPQLDTVCEQGLKAPAIQDVRETVLWQWLVDHGVALNPGQYAESDHPGWFRLVFSEDVAATQVAIKRLRVALDLLKGMTSRHNIEQ</sequence>
<dbReference type="InterPro" id="IPR004839">
    <property type="entry name" value="Aminotransferase_I/II_large"/>
</dbReference>
<dbReference type="PRINTS" id="PR00753">
    <property type="entry name" value="ACCSYNTHASE"/>
</dbReference>
<dbReference type="AlphaFoldDB" id="A0A9P8ZT41"/>
<dbReference type="GeneID" id="70132328"/>
<dbReference type="GO" id="GO:0008483">
    <property type="term" value="F:transaminase activity"/>
    <property type="evidence" value="ECO:0007669"/>
    <property type="project" value="TreeGrafter"/>
</dbReference>
<dbReference type="GO" id="GO:0030170">
    <property type="term" value="F:pyridoxal phosphate binding"/>
    <property type="evidence" value="ECO:0007669"/>
    <property type="project" value="InterPro"/>
</dbReference>
<dbReference type="Gene3D" id="3.40.640.10">
    <property type="entry name" value="Type I PLP-dependent aspartate aminotransferase-like (Major domain)"/>
    <property type="match status" value="1"/>
</dbReference>
<evidence type="ECO:0000313" key="5">
    <source>
        <dbReference type="Proteomes" id="UP000758603"/>
    </source>
</evidence>
<protein>
    <submittedName>
        <fullName evidence="4">Pyridoxal phosphate-dependent transferase</fullName>
    </submittedName>
</protein>
<dbReference type="Proteomes" id="UP000758603">
    <property type="component" value="Unassembled WGS sequence"/>
</dbReference>
<dbReference type="Gene3D" id="3.90.1150.10">
    <property type="entry name" value="Aspartate Aminotransferase, domain 1"/>
    <property type="match status" value="1"/>
</dbReference>
<reference evidence="4" key="1">
    <citation type="journal article" date="2021" name="Nat. Commun.">
        <title>Genetic determinants of endophytism in the Arabidopsis root mycobiome.</title>
        <authorList>
            <person name="Mesny F."/>
            <person name="Miyauchi S."/>
            <person name="Thiergart T."/>
            <person name="Pickel B."/>
            <person name="Atanasova L."/>
            <person name="Karlsson M."/>
            <person name="Huettel B."/>
            <person name="Barry K.W."/>
            <person name="Haridas S."/>
            <person name="Chen C."/>
            <person name="Bauer D."/>
            <person name="Andreopoulos W."/>
            <person name="Pangilinan J."/>
            <person name="LaButti K."/>
            <person name="Riley R."/>
            <person name="Lipzen A."/>
            <person name="Clum A."/>
            <person name="Drula E."/>
            <person name="Henrissat B."/>
            <person name="Kohler A."/>
            <person name="Grigoriev I.V."/>
            <person name="Martin F.M."/>
            <person name="Hacquard S."/>
        </authorList>
    </citation>
    <scope>NUCLEOTIDE SEQUENCE</scope>
    <source>
        <strain evidence="4">MPI-SDFR-AT-0073</strain>
    </source>
</reference>
<dbReference type="OrthoDB" id="7042322at2759"/>
<evidence type="ECO:0000256" key="2">
    <source>
        <dbReference type="ARBA" id="ARBA00022898"/>
    </source>
</evidence>
<dbReference type="InterPro" id="IPR015421">
    <property type="entry name" value="PyrdxlP-dep_Trfase_major"/>
</dbReference>
<dbReference type="SUPFAM" id="SSF53383">
    <property type="entry name" value="PLP-dependent transferases"/>
    <property type="match status" value="1"/>
</dbReference>
<keyword evidence="4" id="KW-0808">Transferase</keyword>
<accession>A0A9P8ZT41</accession>
<dbReference type="CDD" id="cd00609">
    <property type="entry name" value="AAT_like"/>
    <property type="match status" value="1"/>
</dbReference>
<dbReference type="InterPro" id="IPR050478">
    <property type="entry name" value="Ethylene_sulfur-biosynth"/>
</dbReference>
<dbReference type="Pfam" id="PF00155">
    <property type="entry name" value="Aminotran_1_2"/>
    <property type="match status" value="1"/>
</dbReference>
<comment type="similarity">
    <text evidence="1">Belongs to the class-I pyridoxal-phosphate-dependent aminotransferase family.</text>
</comment>
<keyword evidence="2" id="KW-0663">Pyridoxal phosphate</keyword>
<proteinExistence type="inferred from homology"/>
<name>A0A9P8ZT41_9PEZI</name>
<evidence type="ECO:0000256" key="1">
    <source>
        <dbReference type="ARBA" id="ARBA00007441"/>
    </source>
</evidence>
<dbReference type="InterPro" id="IPR015422">
    <property type="entry name" value="PyrdxlP-dep_Trfase_small"/>
</dbReference>
<comment type="caution">
    <text evidence="4">The sequence shown here is derived from an EMBL/GenBank/DDBJ whole genome shotgun (WGS) entry which is preliminary data.</text>
</comment>
<organism evidence="4 5">
    <name type="scientific">Truncatella angustata</name>
    <dbReference type="NCBI Taxonomy" id="152316"/>
    <lineage>
        <taxon>Eukaryota</taxon>
        <taxon>Fungi</taxon>
        <taxon>Dikarya</taxon>
        <taxon>Ascomycota</taxon>
        <taxon>Pezizomycotina</taxon>
        <taxon>Sordariomycetes</taxon>
        <taxon>Xylariomycetidae</taxon>
        <taxon>Amphisphaeriales</taxon>
        <taxon>Sporocadaceae</taxon>
        <taxon>Truncatella</taxon>
    </lineage>
</organism>
<gene>
    <name evidence="4" type="ORF">BKA67DRAFT_574608</name>
</gene>
<evidence type="ECO:0000313" key="4">
    <source>
        <dbReference type="EMBL" id="KAH6648366.1"/>
    </source>
</evidence>
<evidence type="ECO:0000259" key="3">
    <source>
        <dbReference type="Pfam" id="PF00155"/>
    </source>
</evidence>
<dbReference type="PROSITE" id="PS00105">
    <property type="entry name" value="AA_TRANSFER_CLASS_1"/>
    <property type="match status" value="1"/>
</dbReference>
<dbReference type="PANTHER" id="PTHR43795:SF39">
    <property type="entry name" value="AMINOTRANSFERASE CLASS I_CLASSII DOMAIN-CONTAINING PROTEIN"/>
    <property type="match status" value="1"/>
</dbReference>
<dbReference type="GO" id="GO:0006520">
    <property type="term" value="P:amino acid metabolic process"/>
    <property type="evidence" value="ECO:0007669"/>
    <property type="project" value="TreeGrafter"/>
</dbReference>
<dbReference type="InterPro" id="IPR004838">
    <property type="entry name" value="NHTrfase_class1_PyrdxlP-BS"/>
</dbReference>
<keyword evidence="5" id="KW-1185">Reference proteome</keyword>
<dbReference type="RefSeq" id="XP_045954873.1">
    <property type="nucleotide sequence ID" value="XM_046103436.1"/>
</dbReference>